<feature type="chain" id="PRO_5045275121" evidence="5">
    <location>
        <begin position="35"/>
        <end position="217"/>
    </location>
</feature>
<organism evidence="7 8">
    <name type="scientific">[Roseibacterium] beibuensis</name>
    <dbReference type="NCBI Taxonomy" id="1193142"/>
    <lineage>
        <taxon>Bacteria</taxon>
        <taxon>Pseudomonadati</taxon>
        <taxon>Pseudomonadota</taxon>
        <taxon>Alphaproteobacteria</taxon>
        <taxon>Rhodobacterales</taxon>
        <taxon>Roseobacteraceae</taxon>
        <taxon>Roseicyclus</taxon>
    </lineage>
</organism>
<dbReference type="Pfam" id="PF00691">
    <property type="entry name" value="OmpA"/>
    <property type="match status" value="1"/>
</dbReference>
<dbReference type="InterPro" id="IPR050330">
    <property type="entry name" value="Bact_OuterMem_StrucFunc"/>
</dbReference>
<dbReference type="CDD" id="cd07185">
    <property type="entry name" value="OmpA_C-like"/>
    <property type="match status" value="1"/>
</dbReference>
<dbReference type="PROSITE" id="PS51123">
    <property type="entry name" value="OMPA_2"/>
    <property type="match status" value="1"/>
</dbReference>
<evidence type="ECO:0000256" key="3">
    <source>
        <dbReference type="ARBA" id="ARBA00023237"/>
    </source>
</evidence>
<keyword evidence="2 4" id="KW-0472">Membrane</keyword>
<keyword evidence="5" id="KW-0732">Signal</keyword>
<dbReference type="PROSITE" id="PS51257">
    <property type="entry name" value="PROKAR_LIPOPROTEIN"/>
    <property type="match status" value="1"/>
</dbReference>
<evidence type="ECO:0000256" key="1">
    <source>
        <dbReference type="ARBA" id="ARBA00004442"/>
    </source>
</evidence>
<dbReference type="PANTHER" id="PTHR30329:SF21">
    <property type="entry name" value="LIPOPROTEIN YIAD-RELATED"/>
    <property type="match status" value="1"/>
</dbReference>
<feature type="signal peptide" evidence="5">
    <location>
        <begin position="1"/>
        <end position="34"/>
    </location>
</feature>
<keyword evidence="8" id="KW-1185">Reference proteome</keyword>
<dbReference type="RefSeq" id="WP_405048277.1">
    <property type="nucleotide sequence ID" value="NZ_BAABHW010000001.1"/>
</dbReference>
<evidence type="ECO:0000313" key="7">
    <source>
        <dbReference type="EMBL" id="GAA5065172.1"/>
    </source>
</evidence>
<evidence type="ECO:0000256" key="5">
    <source>
        <dbReference type="SAM" id="SignalP"/>
    </source>
</evidence>
<dbReference type="Proteomes" id="UP001499910">
    <property type="component" value="Unassembled WGS sequence"/>
</dbReference>
<dbReference type="Gene3D" id="3.30.1330.60">
    <property type="entry name" value="OmpA-like domain"/>
    <property type="match status" value="1"/>
</dbReference>
<comment type="subcellular location">
    <subcellularLocation>
        <location evidence="1">Cell outer membrane</location>
    </subcellularLocation>
</comment>
<gene>
    <name evidence="7" type="ORF">GCM10023209_02440</name>
</gene>
<name>A0ABP9KVN5_9RHOB</name>
<accession>A0ABP9KVN5</accession>
<dbReference type="PRINTS" id="PR01021">
    <property type="entry name" value="OMPADOMAIN"/>
</dbReference>
<evidence type="ECO:0000313" key="8">
    <source>
        <dbReference type="Proteomes" id="UP001499910"/>
    </source>
</evidence>
<dbReference type="SUPFAM" id="SSF103088">
    <property type="entry name" value="OmpA-like"/>
    <property type="match status" value="1"/>
</dbReference>
<evidence type="ECO:0000256" key="4">
    <source>
        <dbReference type="PROSITE-ProRule" id="PRU00473"/>
    </source>
</evidence>
<dbReference type="EMBL" id="BAABHW010000001">
    <property type="protein sequence ID" value="GAA5065172.1"/>
    <property type="molecule type" value="Genomic_DNA"/>
</dbReference>
<evidence type="ECO:0000259" key="6">
    <source>
        <dbReference type="PROSITE" id="PS51123"/>
    </source>
</evidence>
<dbReference type="PANTHER" id="PTHR30329">
    <property type="entry name" value="STATOR ELEMENT OF FLAGELLAR MOTOR COMPLEX"/>
    <property type="match status" value="1"/>
</dbReference>
<reference evidence="8" key="1">
    <citation type="journal article" date="2019" name="Int. J. Syst. Evol. Microbiol.">
        <title>The Global Catalogue of Microorganisms (GCM) 10K type strain sequencing project: providing services to taxonomists for standard genome sequencing and annotation.</title>
        <authorList>
            <consortium name="The Broad Institute Genomics Platform"/>
            <consortium name="The Broad Institute Genome Sequencing Center for Infectious Disease"/>
            <person name="Wu L."/>
            <person name="Ma J."/>
        </authorList>
    </citation>
    <scope>NUCLEOTIDE SEQUENCE [LARGE SCALE GENOMIC DNA]</scope>
    <source>
        <strain evidence="8">JCM 18015</strain>
    </source>
</reference>
<feature type="domain" description="OmpA-like" evidence="6">
    <location>
        <begin position="76"/>
        <end position="192"/>
    </location>
</feature>
<dbReference type="InterPro" id="IPR006664">
    <property type="entry name" value="OMP_bac"/>
</dbReference>
<sequence length="217" mass="24051">MISATHRPARKTTVARLMSGAAAASLVMALTACDAPILDGGRELGWQLDEDGHFGEATRNNIGFHTGELQYGEILAERFAAEVPTTINFAFNSATLDEEARAVLRQQARFIRHFPEVRFSVYGHTDLVGSRAYNQRLGLRRARAAVDFLVSQGVERSRLEALVSLGETSPIVATEERERRNRRTVTEVTGFVQSHPLVLDGEYARIIYRAYQGVSSD</sequence>
<dbReference type="InterPro" id="IPR036737">
    <property type="entry name" value="OmpA-like_sf"/>
</dbReference>
<keyword evidence="3" id="KW-0998">Cell outer membrane</keyword>
<dbReference type="InterPro" id="IPR006665">
    <property type="entry name" value="OmpA-like"/>
</dbReference>
<protein>
    <submittedName>
        <fullName evidence="7">OmpA family protein</fullName>
    </submittedName>
</protein>
<evidence type="ECO:0000256" key="2">
    <source>
        <dbReference type="ARBA" id="ARBA00023136"/>
    </source>
</evidence>
<comment type="caution">
    <text evidence="7">The sequence shown here is derived from an EMBL/GenBank/DDBJ whole genome shotgun (WGS) entry which is preliminary data.</text>
</comment>
<proteinExistence type="predicted"/>